<keyword evidence="3" id="KW-1185">Reference proteome</keyword>
<comment type="caution">
    <text evidence="2">The sequence shown here is derived from an EMBL/GenBank/DDBJ whole genome shotgun (WGS) entry which is preliminary data.</text>
</comment>
<dbReference type="Proteomes" id="UP000295447">
    <property type="component" value="Unassembled WGS sequence"/>
</dbReference>
<feature type="signal peptide" evidence="1">
    <location>
        <begin position="1"/>
        <end position="25"/>
    </location>
</feature>
<gene>
    <name evidence="2" type="ORF">EV650_3337</name>
</gene>
<protein>
    <submittedName>
        <fullName evidence="2">Uncharacterized protein</fullName>
    </submittedName>
</protein>
<evidence type="ECO:0000256" key="1">
    <source>
        <dbReference type="SAM" id="SignalP"/>
    </source>
</evidence>
<evidence type="ECO:0000313" key="3">
    <source>
        <dbReference type="Proteomes" id="UP000295447"/>
    </source>
</evidence>
<name>A0A4R8A4P2_9ACTN</name>
<proteinExistence type="predicted"/>
<dbReference type="EMBL" id="SODF01000001">
    <property type="protein sequence ID" value="TDW24458.1"/>
    <property type="molecule type" value="Genomic_DNA"/>
</dbReference>
<accession>A0A4R8A4P2</accession>
<evidence type="ECO:0000313" key="2">
    <source>
        <dbReference type="EMBL" id="TDW24458.1"/>
    </source>
</evidence>
<organism evidence="2 3">
    <name type="scientific">Kribbella kalugense</name>
    <dbReference type="NCBI Taxonomy" id="2512221"/>
    <lineage>
        <taxon>Bacteria</taxon>
        <taxon>Bacillati</taxon>
        <taxon>Actinomycetota</taxon>
        <taxon>Actinomycetes</taxon>
        <taxon>Propionibacteriales</taxon>
        <taxon>Kribbellaceae</taxon>
        <taxon>Kribbella</taxon>
    </lineage>
</organism>
<keyword evidence="1" id="KW-0732">Signal</keyword>
<sequence>MSGRLSRAAVAAFLVLGVTPGAAHAVGAGASATARASAGCYVHVGSVTAAGDHAGKLVTVGGASSDALATGVYPPGAVRVSGSLAEDPDVTGYGGSINGYTVLGSSMYSTSYLITLDGDVDRTRPTTYLVGGGWGDTTYFETTRFWDYPKLPNLIRQYQLRADGTLTRWDMQYSNANGTAKWANKQSATGFAAVKTMAMISQTLTYDTFLANTRGGALYTIRVPRTSPMKPIVKKVRDSTWQGFEALVAEKCGQYGTMLVGIDKDTKMAYAYAIGHANGTATVIQGLGKVPGTFADPVYFRRQIREGDAQMLFGE</sequence>
<reference evidence="2 3" key="1">
    <citation type="submission" date="2019-03" db="EMBL/GenBank/DDBJ databases">
        <title>Genomic Encyclopedia of Type Strains, Phase III (KMG-III): the genomes of soil and plant-associated and newly described type strains.</title>
        <authorList>
            <person name="Whitman W."/>
        </authorList>
    </citation>
    <scope>NUCLEOTIDE SEQUENCE [LARGE SCALE GENOMIC DNA]</scope>
    <source>
        <strain evidence="2 3">VKM Ac-2570</strain>
    </source>
</reference>
<dbReference type="AlphaFoldDB" id="A0A4R8A4P2"/>
<feature type="chain" id="PRO_5020992177" evidence="1">
    <location>
        <begin position="26"/>
        <end position="315"/>
    </location>
</feature>